<proteinExistence type="predicted"/>
<dbReference type="PROSITE" id="PS51819">
    <property type="entry name" value="VOC"/>
    <property type="match status" value="1"/>
</dbReference>
<dbReference type="InterPro" id="IPR004360">
    <property type="entry name" value="Glyas_Fos-R_dOase_dom"/>
</dbReference>
<dbReference type="AlphaFoldDB" id="A0A231GZT6"/>
<dbReference type="InterPro" id="IPR037523">
    <property type="entry name" value="VOC_core"/>
</dbReference>
<feature type="domain" description="VOC" evidence="1">
    <location>
        <begin position="12"/>
        <end position="156"/>
    </location>
</feature>
<dbReference type="InterPro" id="IPR029068">
    <property type="entry name" value="Glyas_Bleomycin-R_OHBP_Dase"/>
</dbReference>
<dbReference type="PANTHER" id="PTHR21366">
    <property type="entry name" value="GLYOXALASE FAMILY PROTEIN"/>
    <property type="match status" value="1"/>
</dbReference>
<dbReference type="CDD" id="cd06587">
    <property type="entry name" value="VOC"/>
    <property type="match status" value="1"/>
</dbReference>
<accession>A0A231GZT6</accession>
<evidence type="ECO:0000313" key="3">
    <source>
        <dbReference type="Proteomes" id="UP000215506"/>
    </source>
</evidence>
<name>A0A231GZT6_9NOCA</name>
<dbReference type="Pfam" id="PF00903">
    <property type="entry name" value="Glyoxalase"/>
    <property type="match status" value="1"/>
</dbReference>
<reference evidence="2 3" key="1">
    <citation type="submission" date="2017-07" db="EMBL/GenBank/DDBJ databases">
        <title>First draft Genome Sequence of Nocardia cerradoensis isolated from human infection.</title>
        <authorList>
            <person name="Carrasco G."/>
        </authorList>
    </citation>
    <scope>NUCLEOTIDE SEQUENCE [LARGE SCALE GENOMIC DNA]</scope>
    <source>
        <strain evidence="2 3">CNM20130759</strain>
    </source>
</reference>
<dbReference type="InterPro" id="IPR050383">
    <property type="entry name" value="GlyoxalaseI/FosfomycinResist"/>
</dbReference>
<evidence type="ECO:0000313" key="2">
    <source>
        <dbReference type="EMBL" id="OXR42062.1"/>
    </source>
</evidence>
<gene>
    <name evidence="2" type="ORF">B7C42_05661</name>
</gene>
<dbReference type="EMBL" id="NGAF01000015">
    <property type="protein sequence ID" value="OXR42062.1"/>
    <property type="molecule type" value="Genomic_DNA"/>
</dbReference>
<keyword evidence="3" id="KW-1185">Reference proteome</keyword>
<protein>
    <recommendedName>
        <fullName evidence="1">VOC domain-containing protein</fullName>
    </recommendedName>
</protein>
<comment type="caution">
    <text evidence="2">The sequence shown here is derived from an EMBL/GenBank/DDBJ whole genome shotgun (WGS) entry which is preliminary data.</text>
</comment>
<dbReference type="Proteomes" id="UP000215506">
    <property type="component" value="Unassembled WGS sequence"/>
</dbReference>
<evidence type="ECO:0000259" key="1">
    <source>
        <dbReference type="PROSITE" id="PS51819"/>
    </source>
</evidence>
<organism evidence="2 3">
    <name type="scientific">Nocardia cerradoensis</name>
    <dbReference type="NCBI Taxonomy" id="85688"/>
    <lineage>
        <taxon>Bacteria</taxon>
        <taxon>Bacillati</taxon>
        <taxon>Actinomycetota</taxon>
        <taxon>Actinomycetes</taxon>
        <taxon>Mycobacteriales</taxon>
        <taxon>Nocardiaceae</taxon>
        <taxon>Nocardia</taxon>
    </lineage>
</organism>
<sequence>MTSLHDRHLVHGVDHAAFPTFDPAATVRFYRDVLGFPVVHSVCAAGWGPNDHPDFVHFFFDIGDGDRIAFFYYFGTEPVNTTGRGDAYSGFGPEVPQFFLQSRHLAIHVESEEALLEYRRRLDASQWPVEMQVMHETIESIYTHDPNGYMFEITRALRPVTPQEDLDANLSVDALVDVVSQPEPTLGKLLARKAELIVERAAQWDPQRDRTGASS</sequence>
<dbReference type="PANTHER" id="PTHR21366:SF31">
    <property type="entry name" value="METALLOTHIOL TRANSFERASE FOSB"/>
    <property type="match status" value="1"/>
</dbReference>
<dbReference type="Gene3D" id="3.10.180.10">
    <property type="entry name" value="2,3-Dihydroxybiphenyl 1,2-Dioxygenase, domain 1"/>
    <property type="match status" value="1"/>
</dbReference>
<dbReference type="RefSeq" id="WP_039777762.1">
    <property type="nucleotide sequence ID" value="NZ_JAAXOR010000001.1"/>
</dbReference>
<dbReference type="SUPFAM" id="SSF54593">
    <property type="entry name" value="Glyoxalase/Bleomycin resistance protein/Dihydroxybiphenyl dioxygenase"/>
    <property type="match status" value="1"/>
</dbReference>